<dbReference type="GO" id="GO:0005960">
    <property type="term" value="C:glycine cleavage complex"/>
    <property type="evidence" value="ECO:0007669"/>
    <property type="project" value="InterPro"/>
</dbReference>
<dbReference type="InterPro" id="IPR033753">
    <property type="entry name" value="GCV_H/Fam206"/>
</dbReference>
<dbReference type="Pfam" id="PF01597">
    <property type="entry name" value="GCV_H"/>
    <property type="match status" value="1"/>
</dbReference>
<keyword evidence="1" id="KW-0450">Lipoyl</keyword>
<dbReference type="PANTHER" id="PTHR11715:SF3">
    <property type="entry name" value="GLYCINE CLEAVAGE SYSTEM H PROTEIN-RELATED"/>
    <property type="match status" value="1"/>
</dbReference>
<dbReference type="Proteomes" id="UP000593765">
    <property type="component" value="Chromosome"/>
</dbReference>
<evidence type="ECO:0000256" key="1">
    <source>
        <dbReference type="ARBA" id="ARBA00022823"/>
    </source>
</evidence>
<dbReference type="GO" id="GO:0009249">
    <property type="term" value="P:protein lipoylation"/>
    <property type="evidence" value="ECO:0007669"/>
    <property type="project" value="TreeGrafter"/>
</dbReference>
<dbReference type="PANTHER" id="PTHR11715">
    <property type="entry name" value="GLYCINE CLEAVAGE SYSTEM H PROTEIN"/>
    <property type="match status" value="1"/>
</dbReference>
<dbReference type="SUPFAM" id="SSF51230">
    <property type="entry name" value="Single hybrid motif"/>
    <property type="match status" value="1"/>
</dbReference>
<evidence type="ECO:0000313" key="2">
    <source>
        <dbReference type="EMBL" id="QOV92492.1"/>
    </source>
</evidence>
<dbReference type="GO" id="GO:0019464">
    <property type="term" value="P:glycine decarboxylation via glycine cleavage system"/>
    <property type="evidence" value="ECO:0007669"/>
    <property type="project" value="InterPro"/>
</dbReference>
<dbReference type="GO" id="GO:0005829">
    <property type="term" value="C:cytosol"/>
    <property type="evidence" value="ECO:0007669"/>
    <property type="project" value="TreeGrafter"/>
</dbReference>
<dbReference type="InterPro" id="IPR002930">
    <property type="entry name" value="GCV_H"/>
</dbReference>
<protein>
    <submittedName>
        <fullName evidence="2">Glycine cleavage system protein H</fullName>
    </submittedName>
</protein>
<organism evidence="2 3">
    <name type="scientific">Humisphaera borealis</name>
    <dbReference type="NCBI Taxonomy" id="2807512"/>
    <lineage>
        <taxon>Bacteria</taxon>
        <taxon>Pseudomonadati</taxon>
        <taxon>Planctomycetota</taxon>
        <taxon>Phycisphaerae</taxon>
        <taxon>Tepidisphaerales</taxon>
        <taxon>Tepidisphaeraceae</taxon>
        <taxon>Humisphaera</taxon>
    </lineage>
</organism>
<dbReference type="CDD" id="cd06848">
    <property type="entry name" value="GCS_H"/>
    <property type="match status" value="1"/>
</dbReference>
<sequence>MECDPNPLSATPAPVSKTPFDPATVILYKRNRFQSRLPRKFLYTRSHFWLEELEPASDGKAPLYKVGFTRFATRMLGEIVEQGFEAKPGSAITVGQTLGWVEGFKALSDVYGVIDGTFEGANTTLNDDPSRIDKDPYYAGWLYLARGTPDPNSTAVDGYMQVLDATIDKMLG</sequence>
<keyword evidence="3" id="KW-1185">Reference proteome</keyword>
<reference evidence="2 3" key="1">
    <citation type="submission" date="2020-10" db="EMBL/GenBank/DDBJ databases">
        <title>Wide distribution of Phycisphaera-like planctomycetes from WD2101 soil group in peatlands and genome analysis of the first cultivated representative.</title>
        <authorList>
            <person name="Dedysh S.N."/>
            <person name="Beletsky A.V."/>
            <person name="Ivanova A."/>
            <person name="Kulichevskaya I.S."/>
            <person name="Suzina N.E."/>
            <person name="Philippov D.A."/>
            <person name="Rakitin A.L."/>
            <person name="Mardanov A.V."/>
            <person name="Ravin N.V."/>
        </authorList>
    </citation>
    <scope>NUCLEOTIDE SEQUENCE [LARGE SCALE GENOMIC DNA]</scope>
    <source>
        <strain evidence="2 3">M1803</strain>
    </source>
</reference>
<gene>
    <name evidence="2" type="ORF">IPV69_20755</name>
</gene>
<dbReference type="EMBL" id="CP063458">
    <property type="protein sequence ID" value="QOV92492.1"/>
    <property type="molecule type" value="Genomic_DNA"/>
</dbReference>
<proteinExistence type="predicted"/>
<dbReference type="InterPro" id="IPR011053">
    <property type="entry name" value="Single_hybrid_motif"/>
</dbReference>
<accession>A0A7M2X4Z4</accession>
<dbReference type="Gene3D" id="2.40.50.100">
    <property type="match status" value="1"/>
</dbReference>
<evidence type="ECO:0000313" key="3">
    <source>
        <dbReference type="Proteomes" id="UP000593765"/>
    </source>
</evidence>
<dbReference type="KEGG" id="hbs:IPV69_20755"/>
<dbReference type="AlphaFoldDB" id="A0A7M2X4Z4"/>
<name>A0A7M2X4Z4_9BACT</name>